<dbReference type="Proteomes" id="UP000642070">
    <property type="component" value="Unassembled WGS sequence"/>
</dbReference>
<dbReference type="AlphaFoldDB" id="A0A917WSI9"/>
<evidence type="ECO:0000256" key="1">
    <source>
        <dbReference type="SAM" id="Coils"/>
    </source>
</evidence>
<evidence type="ECO:0000256" key="2">
    <source>
        <dbReference type="SAM" id="MobiDB-lite"/>
    </source>
</evidence>
<dbReference type="EMBL" id="BMPI01000013">
    <property type="protein sequence ID" value="GGM27795.1"/>
    <property type="molecule type" value="Genomic_DNA"/>
</dbReference>
<sequence>MVIRLPQPGQERARIGVVLAGGRSPLRVRWEDDGSEEDVVLDNQHKLAARGSLRYEWLLDSAAVGAKIRSDPAGAIIRSIEDGLERDSRGHQELLRTYGIDLVVANAAWKDAVRRIAKRDDIRMDRKKRYIWEPPVSPVERVEQPEHVAVPDAEPERSATLEAASEPEPEAQPEPEPASLAVAAADPQPTVSAVSGEAGPRVQGDGGMPEAADLMRQAAQAPLRIGVVLGRYSDRELGDLFGDLPDDQRARAAALLFPVPRQLPELDRLGSEGATLVADALLHAAAEELEAAAGDADAEVRTAAVWLLRRLTAAEVLTTAAIGPLGRVIRAVTAGVEPMDLEAAARMLAKLISLAKPAEGGMVPVDVVADAVSALPLRPGSGRVAVVAAAARLWPDRIADAIWWRGASLKDVVDCADGGLGGVTRLGAVGERVIRPLVNAELAGATTRRALSRLLGLPAEFARQLPGDAVAGMFRRIGRNDPIVGGWLDTLSDIERADALRREVDEVRTAAETAVARAEAAALEAAELRSRSDRLEEMLRSEHDEAVGLRSAQERQIRIDVVRALADLAAEVEELAADRTGPGVLADRVRAMVAANGLEPIGAAGADAPFDPALHKPIAGRPAPGTQVTIIRPGYRWRAHDDVVLMSKAQVLGQ</sequence>
<reference evidence="3" key="1">
    <citation type="journal article" date="2014" name="Int. J. Syst. Evol. Microbiol.">
        <title>Complete genome sequence of Corynebacterium casei LMG S-19264T (=DSM 44701T), isolated from a smear-ripened cheese.</title>
        <authorList>
            <consortium name="US DOE Joint Genome Institute (JGI-PGF)"/>
            <person name="Walter F."/>
            <person name="Albersmeier A."/>
            <person name="Kalinowski J."/>
            <person name="Ruckert C."/>
        </authorList>
    </citation>
    <scope>NUCLEOTIDE SEQUENCE</scope>
    <source>
        <strain evidence="3">JCM 19831</strain>
    </source>
</reference>
<feature type="coiled-coil region" evidence="1">
    <location>
        <begin position="497"/>
        <end position="545"/>
    </location>
</feature>
<proteinExistence type="predicted"/>
<evidence type="ECO:0000313" key="3">
    <source>
        <dbReference type="EMBL" id="GGM27795.1"/>
    </source>
</evidence>
<comment type="caution">
    <text evidence="3">The sequence shown here is derived from an EMBL/GenBank/DDBJ whole genome shotgun (WGS) entry which is preliminary data.</text>
</comment>
<name>A0A917WSI9_9ACTN</name>
<feature type="region of interest" description="Disordered" evidence="2">
    <location>
        <begin position="141"/>
        <end position="209"/>
    </location>
</feature>
<organism evidence="3 4">
    <name type="scientific">Dactylosporangium sucinum</name>
    <dbReference type="NCBI Taxonomy" id="1424081"/>
    <lineage>
        <taxon>Bacteria</taxon>
        <taxon>Bacillati</taxon>
        <taxon>Actinomycetota</taxon>
        <taxon>Actinomycetes</taxon>
        <taxon>Micromonosporales</taxon>
        <taxon>Micromonosporaceae</taxon>
        <taxon>Dactylosporangium</taxon>
    </lineage>
</organism>
<keyword evidence="1" id="KW-0175">Coiled coil</keyword>
<evidence type="ECO:0008006" key="5">
    <source>
        <dbReference type="Google" id="ProtNLM"/>
    </source>
</evidence>
<keyword evidence="4" id="KW-1185">Reference proteome</keyword>
<gene>
    <name evidence="3" type="ORF">GCM10007977_031350</name>
</gene>
<protein>
    <recommendedName>
        <fullName evidence="5">Nucleotide exchange factor GrpE</fullName>
    </recommendedName>
</protein>
<reference evidence="3" key="2">
    <citation type="submission" date="2020-09" db="EMBL/GenBank/DDBJ databases">
        <authorList>
            <person name="Sun Q."/>
            <person name="Ohkuma M."/>
        </authorList>
    </citation>
    <scope>NUCLEOTIDE SEQUENCE</scope>
    <source>
        <strain evidence="3">JCM 19831</strain>
    </source>
</reference>
<evidence type="ECO:0000313" key="4">
    <source>
        <dbReference type="Proteomes" id="UP000642070"/>
    </source>
</evidence>
<accession>A0A917WSI9</accession>